<evidence type="ECO:0000256" key="2">
    <source>
        <dbReference type="ARBA" id="ARBA00022801"/>
    </source>
</evidence>
<accession>A0A3B7MZV4</accession>
<dbReference type="InterPro" id="IPR020084">
    <property type="entry name" value="NUDIX_hydrolase_CS"/>
</dbReference>
<evidence type="ECO:0000256" key="1">
    <source>
        <dbReference type="ARBA" id="ARBA00001946"/>
    </source>
</evidence>
<dbReference type="OrthoDB" id="9816289at2"/>
<dbReference type="InterPro" id="IPR020476">
    <property type="entry name" value="Nudix_hydrolase"/>
</dbReference>
<dbReference type="SUPFAM" id="SSF55811">
    <property type="entry name" value="Nudix"/>
    <property type="match status" value="1"/>
</dbReference>
<evidence type="ECO:0000259" key="4">
    <source>
        <dbReference type="PROSITE" id="PS51462"/>
    </source>
</evidence>
<proteinExistence type="inferred from homology"/>
<dbReference type="PANTHER" id="PTHR43046">
    <property type="entry name" value="GDP-MANNOSE MANNOSYL HYDROLASE"/>
    <property type="match status" value="1"/>
</dbReference>
<dbReference type="PROSITE" id="PS00893">
    <property type="entry name" value="NUDIX_BOX"/>
    <property type="match status" value="1"/>
</dbReference>
<keyword evidence="2 3" id="KW-0378">Hydrolase</keyword>
<dbReference type="RefSeq" id="WP_119054498.1">
    <property type="nucleotide sequence ID" value="NZ_CP032157.1"/>
</dbReference>
<dbReference type="Pfam" id="PF00293">
    <property type="entry name" value="NUDIX"/>
    <property type="match status" value="1"/>
</dbReference>
<evidence type="ECO:0000313" key="5">
    <source>
        <dbReference type="EMBL" id="AXY78626.1"/>
    </source>
</evidence>
<reference evidence="5 6" key="1">
    <citation type="submission" date="2018-09" db="EMBL/GenBank/DDBJ databases">
        <title>Genome sequencing of strain 6GH32-13.</title>
        <authorList>
            <person name="Weon H.-Y."/>
            <person name="Heo J."/>
            <person name="Kwon S.-W."/>
        </authorList>
    </citation>
    <scope>NUCLEOTIDE SEQUENCE [LARGE SCALE GENOMIC DNA]</scope>
    <source>
        <strain evidence="5 6">5GH32-13</strain>
    </source>
</reference>
<dbReference type="PROSITE" id="PS51462">
    <property type="entry name" value="NUDIX"/>
    <property type="match status" value="1"/>
</dbReference>
<comment type="similarity">
    <text evidence="3">Belongs to the Nudix hydrolase family.</text>
</comment>
<dbReference type="CDD" id="cd03673">
    <property type="entry name" value="NUDIX_Ap6A_hydrolase"/>
    <property type="match status" value="1"/>
</dbReference>
<organism evidence="5 6">
    <name type="scientific">Paraflavitalea soli</name>
    <dbReference type="NCBI Taxonomy" id="2315862"/>
    <lineage>
        <taxon>Bacteria</taxon>
        <taxon>Pseudomonadati</taxon>
        <taxon>Bacteroidota</taxon>
        <taxon>Chitinophagia</taxon>
        <taxon>Chitinophagales</taxon>
        <taxon>Chitinophagaceae</taxon>
        <taxon>Paraflavitalea</taxon>
    </lineage>
</organism>
<dbReference type="EMBL" id="CP032157">
    <property type="protein sequence ID" value="AXY78626.1"/>
    <property type="molecule type" value="Genomic_DNA"/>
</dbReference>
<dbReference type="InterPro" id="IPR015797">
    <property type="entry name" value="NUDIX_hydrolase-like_dom_sf"/>
</dbReference>
<evidence type="ECO:0000256" key="3">
    <source>
        <dbReference type="RuleBase" id="RU003476"/>
    </source>
</evidence>
<dbReference type="PANTHER" id="PTHR43046:SF14">
    <property type="entry name" value="MUTT_NUDIX FAMILY PROTEIN"/>
    <property type="match status" value="1"/>
</dbReference>
<gene>
    <name evidence="5" type="ORF">D3H65_13485</name>
</gene>
<dbReference type="KEGG" id="pseg:D3H65_13485"/>
<feature type="domain" description="Nudix hydrolase" evidence="4">
    <location>
        <begin position="76"/>
        <end position="203"/>
    </location>
</feature>
<sequence>MHIKIYFNDKPLFLTDEITPEIEPYAHHDDAILIDEFSTPGVNSMIHEMRLAKIHAGIFLHSNLAELEKTFRKKFTLVQAAGGLVLNDAGEILMMLRRGKWDLPKGKLDPGESLETCAVREVEEETGLHTVLLEKPLIVTYHTYDESGKHILKESHWYLLKAPGQQALVPQSEEQITELKWVPAANVKQYTNNTFPSIIDVLQAGGYL</sequence>
<protein>
    <submittedName>
        <fullName evidence="5">NUDIX hydrolase</fullName>
    </submittedName>
</protein>
<dbReference type="Proteomes" id="UP000263900">
    <property type="component" value="Chromosome"/>
</dbReference>
<dbReference type="Gene3D" id="3.90.79.10">
    <property type="entry name" value="Nucleoside Triphosphate Pyrophosphohydrolase"/>
    <property type="match status" value="1"/>
</dbReference>
<keyword evidence="6" id="KW-1185">Reference proteome</keyword>
<dbReference type="InterPro" id="IPR000086">
    <property type="entry name" value="NUDIX_hydrolase_dom"/>
</dbReference>
<dbReference type="PRINTS" id="PR00502">
    <property type="entry name" value="NUDIXFAMILY"/>
</dbReference>
<name>A0A3B7MZV4_9BACT</name>
<dbReference type="GO" id="GO:0016787">
    <property type="term" value="F:hydrolase activity"/>
    <property type="evidence" value="ECO:0007669"/>
    <property type="project" value="UniProtKB-KW"/>
</dbReference>
<evidence type="ECO:0000313" key="6">
    <source>
        <dbReference type="Proteomes" id="UP000263900"/>
    </source>
</evidence>
<dbReference type="AlphaFoldDB" id="A0A3B7MZV4"/>
<comment type="cofactor">
    <cofactor evidence="1">
        <name>Mg(2+)</name>
        <dbReference type="ChEBI" id="CHEBI:18420"/>
    </cofactor>
</comment>